<protein>
    <submittedName>
        <fullName evidence="1">Uncharacterized protein</fullName>
    </submittedName>
</protein>
<accession>A0ABT7GPR9</accession>
<reference evidence="1 2" key="1">
    <citation type="submission" date="2023-05" db="EMBL/GenBank/DDBJ databases">
        <title>Sequencing and Assembly of Streptomyces sp. NP73.</title>
        <authorList>
            <person name="Konwar A.N."/>
            <person name="Saikia K."/>
            <person name="Thakur D."/>
        </authorList>
    </citation>
    <scope>NUCLEOTIDE SEQUENCE [LARGE SCALE GENOMIC DNA]</scope>
    <source>
        <strain evidence="1 2">NP73</strain>
    </source>
</reference>
<proteinExistence type="predicted"/>
<evidence type="ECO:0000313" key="2">
    <source>
        <dbReference type="Proteomes" id="UP001223390"/>
    </source>
</evidence>
<dbReference type="EMBL" id="JASITI010000007">
    <property type="protein sequence ID" value="MDK9495582.1"/>
    <property type="molecule type" value="Genomic_DNA"/>
</dbReference>
<sequence length="204" mass="21416">MGLDLTLFMADWARLGAFPVGEQADALGNAVRPPAEDDLGWQRLVDGRNWPPGPESAWCAEYRFFGTTGSARFHSDAGRGWADMRPLVDPSVRADLDVFLGGLLSGADEARDPALGGGDGVFPPVPGGRSGVLLVSPPGAVAERAAAWGRVGSRLEALRGAFAAECVGWACRPQVFEEFTALLGEWGGVTGEAARRGWGLVGLP</sequence>
<comment type="caution">
    <text evidence="1">The sequence shown here is derived from an EMBL/GenBank/DDBJ whole genome shotgun (WGS) entry which is preliminary data.</text>
</comment>
<gene>
    <name evidence="1" type="ORF">QEZ40_006609</name>
</gene>
<name>A0ABT7GPR9_9ACTN</name>
<evidence type="ECO:0000313" key="1">
    <source>
        <dbReference type="EMBL" id="MDK9495582.1"/>
    </source>
</evidence>
<dbReference type="Proteomes" id="UP001223390">
    <property type="component" value="Unassembled WGS sequence"/>
</dbReference>
<organism evidence="1 2">
    <name type="scientific">Streptomyces katrae</name>
    <dbReference type="NCBI Taxonomy" id="68223"/>
    <lineage>
        <taxon>Bacteria</taxon>
        <taxon>Bacillati</taxon>
        <taxon>Actinomycetota</taxon>
        <taxon>Actinomycetes</taxon>
        <taxon>Kitasatosporales</taxon>
        <taxon>Streptomycetaceae</taxon>
        <taxon>Streptomyces</taxon>
    </lineage>
</organism>
<dbReference type="RefSeq" id="WP_285341164.1">
    <property type="nucleotide sequence ID" value="NZ_JASITI010000007.1"/>
</dbReference>
<keyword evidence="2" id="KW-1185">Reference proteome</keyword>